<evidence type="ECO:0000313" key="2">
    <source>
        <dbReference type="EMBL" id="MBC8590331.1"/>
    </source>
</evidence>
<feature type="domain" description="CheW-like" evidence="1">
    <location>
        <begin position="1"/>
        <end position="134"/>
    </location>
</feature>
<name>A0A926EZ70_9FIRM</name>
<dbReference type="SMART" id="SM00260">
    <property type="entry name" value="CheW"/>
    <property type="match status" value="1"/>
</dbReference>
<dbReference type="GO" id="GO:0005829">
    <property type="term" value="C:cytosol"/>
    <property type="evidence" value="ECO:0007669"/>
    <property type="project" value="TreeGrafter"/>
</dbReference>
<protein>
    <submittedName>
        <fullName evidence="2">Chemotaxis protein CheW</fullName>
    </submittedName>
</protein>
<gene>
    <name evidence="2" type="ORF">H8689_04135</name>
</gene>
<dbReference type="SUPFAM" id="SSF50341">
    <property type="entry name" value="CheW-like"/>
    <property type="match status" value="1"/>
</dbReference>
<proteinExistence type="predicted"/>
<dbReference type="RefSeq" id="WP_249323148.1">
    <property type="nucleotide sequence ID" value="NZ_JACRTK010000001.1"/>
</dbReference>
<dbReference type="PANTHER" id="PTHR22617:SF23">
    <property type="entry name" value="CHEMOTAXIS PROTEIN CHEW"/>
    <property type="match status" value="1"/>
</dbReference>
<dbReference type="GO" id="GO:0006935">
    <property type="term" value="P:chemotaxis"/>
    <property type="evidence" value="ECO:0007669"/>
    <property type="project" value="InterPro"/>
</dbReference>
<dbReference type="PROSITE" id="PS50851">
    <property type="entry name" value="CHEW"/>
    <property type="match status" value="1"/>
</dbReference>
<dbReference type="GO" id="GO:0007165">
    <property type="term" value="P:signal transduction"/>
    <property type="evidence" value="ECO:0007669"/>
    <property type="project" value="InterPro"/>
</dbReference>
<sequence>MQIIVFTLGDKFYALKTDNVEEISKNISPTKVPNAPNWVEGLINLRGNVVTLVNLSKLLQQDTDLCYNNIIIIQNNDEKIGLMVQDVMEVVDIEDSHIEKISENVEDGIIGIIQLNKEIVNIIDIGILLLENEG</sequence>
<dbReference type="InterPro" id="IPR002545">
    <property type="entry name" value="CheW-lke_dom"/>
</dbReference>
<comment type="caution">
    <text evidence="2">The sequence shown here is derived from an EMBL/GenBank/DDBJ whole genome shotgun (WGS) entry which is preliminary data.</text>
</comment>
<dbReference type="InterPro" id="IPR039315">
    <property type="entry name" value="CheW"/>
</dbReference>
<dbReference type="Gene3D" id="2.40.50.180">
    <property type="entry name" value="CheA-289, Domain 4"/>
    <property type="match status" value="1"/>
</dbReference>
<dbReference type="AlphaFoldDB" id="A0A926EZ70"/>
<reference evidence="2 3" key="1">
    <citation type="submission" date="2020-08" db="EMBL/GenBank/DDBJ databases">
        <title>Genome public.</title>
        <authorList>
            <person name="Liu C."/>
            <person name="Sun Q."/>
        </authorList>
    </citation>
    <scope>NUCLEOTIDE SEQUENCE [LARGE SCALE GENOMIC DNA]</scope>
    <source>
        <strain evidence="2 3">NSJ-26</strain>
    </source>
</reference>
<evidence type="ECO:0000259" key="1">
    <source>
        <dbReference type="PROSITE" id="PS50851"/>
    </source>
</evidence>
<dbReference type="InterPro" id="IPR036061">
    <property type="entry name" value="CheW-like_dom_sf"/>
</dbReference>
<dbReference type="Pfam" id="PF01584">
    <property type="entry name" value="CheW"/>
    <property type="match status" value="1"/>
</dbReference>
<accession>A0A926EZ70</accession>
<dbReference type="Gene3D" id="2.30.30.40">
    <property type="entry name" value="SH3 Domains"/>
    <property type="match status" value="1"/>
</dbReference>
<keyword evidence="3" id="KW-1185">Reference proteome</keyword>
<organism evidence="2 3">
    <name type="scientific">Wansuia hejianensis</name>
    <dbReference type="NCBI Taxonomy" id="2763667"/>
    <lineage>
        <taxon>Bacteria</taxon>
        <taxon>Bacillati</taxon>
        <taxon>Bacillota</taxon>
        <taxon>Clostridia</taxon>
        <taxon>Lachnospirales</taxon>
        <taxon>Lachnospiraceae</taxon>
        <taxon>Wansuia</taxon>
    </lineage>
</organism>
<dbReference type="PANTHER" id="PTHR22617">
    <property type="entry name" value="CHEMOTAXIS SENSOR HISTIDINE KINASE-RELATED"/>
    <property type="match status" value="1"/>
</dbReference>
<dbReference type="Proteomes" id="UP000601522">
    <property type="component" value="Unassembled WGS sequence"/>
</dbReference>
<dbReference type="EMBL" id="JACRTK010000001">
    <property type="protein sequence ID" value="MBC8590331.1"/>
    <property type="molecule type" value="Genomic_DNA"/>
</dbReference>
<evidence type="ECO:0000313" key="3">
    <source>
        <dbReference type="Proteomes" id="UP000601522"/>
    </source>
</evidence>